<sequence>MSIFTTSRLDGSLSGWRTKPMPRRTAHLSELADVPFNLSSLSSSTTISIDTSATIAPRQPTSTATARSNRGSLVFASLRSTASHALRTGASVRFPDLLKRKAKIAPPLTSLAASGLFFADINVTAPLLMLADMSTVTTDDSHPVDV</sequence>
<name>R7RYL2_STEHR</name>
<dbReference type="KEGG" id="shs:STEHIDRAFT_162830"/>
<dbReference type="GeneID" id="18802171"/>
<accession>R7RYL2</accession>
<gene>
    <name evidence="1" type="ORF">STEHIDRAFT_162830</name>
</gene>
<dbReference type="AlphaFoldDB" id="R7RYL2"/>
<dbReference type="EMBL" id="JH687398">
    <property type="protein sequence ID" value="EIM80414.1"/>
    <property type="molecule type" value="Genomic_DNA"/>
</dbReference>
<organism evidence="1 2">
    <name type="scientific">Stereum hirsutum (strain FP-91666)</name>
    <name type="common">White-rot fungus</name>
    <dbReference type="NCBI Taxonomy" id="721885"/>
    <lineage>
        <taxon>Eukaryota</taxon>
        <taxon>Fungi</taxon>
        <taxon>Dikarya</taxon>
        <taxon>Basidiomycota</taxon>
        <taxon>Agaricomycotina</taxon>
        <taxon>Agaricomycetes</taxon>
        <taxon>Russulales</taxon>
        <taxon>Stereaceae</taxon>
        <taxon>Stereum</taxon>
    </lineage>
</organism>
<protein>
    <submittedName>
        <fullName evidence="1">Uncharacterized protein</fullName>
    </submittedName>
</protein>
<keyword evidence="2" id="KW-1185">Reference proteome</keyword>
<dbReference type="RefSeq" id="XP_007310543.1">
    <property type="nucleotide sequence ID" value="XM_007310481.1"/>
</dbReference>
<evidence type="ECO:0000313" key="1">
    <source>
        <dbReference type="EMBL" id="EIM80414.1"/>
    </source>
</evidence>
<reference evidence="2" key="1">
    <citation type="journal article" date="2012" name="Science">
        <title>The Paleozoic origin of enzymatic lignin decomposition reconstructed from 31 fungal genomes.</title>
        <authorList>
            <person name="Floudas D."/>
            <person name="Binder M."/>
            <person name="Riley R."/>
            <person name="Barry K."/>
            <person name="Blanchette R.A."/>
            <person name="Henrissat B."/>
            <person name="Martinez A.T."/>
            <person name="Otillar R."/>
            <person name="Spatafora J.W."/>
            <person name="Yadav J.S."/>
            <person name="Aerts A."/>
            <person name="Benoit I."/>
            <person name="Boyd A."/>
            <person name="Carlson A."/>
            <person name="Copeland A."/>
            <person name="Coutinho P.M."/>
            <person name="de Vries R.P."/>
            <person name="Ferreira P."/>
            <person name="Findley K."/>
            <person name="Foster B."/>
            <person name="Gaskell J."/>
            <person name="Glotzer D."/>
            <person name="Gorecki P."/>
            <person name="Heitman J."/>
            <person name="Hesse C."/>
            <person name="Hori C."/>
            <person name="Igarashi K."/>
            <person name="Jurgens J.A."/>
            <person name="Kallen N."/>
            <person name="Kersten P."/>
            <person name="Kohler A."/>
            <person name="Kuees U."/>
            <person name="Kumar T.K.A."/>
            <person name="Kuo A."/>
            <person name="LaButti K."/>
            <person name="Larrondo L.F."/>
            <person name="Lindquist E."/>
            <person name="Ling A."/>
            <person name="Lombard V."/>
            <person name="Lucas S."/>
            <person name="Lundell T."/>
            <person name="Martin R."/>
            <person name="McLaughlin D.J."/>
            <person name="Morgenstern I."/>
            <person name="Morin E."/>
            <person name="Murat C."/>
            <person name="Nagy L.G."/>
            <person name="Nolan M."/>
            <person name="Ohm R.A."/>
            <person name="Patyshakuliyeva A."/>
            <person name="Rokas A."/>
            <person name="Ruiz-Duenas F.J."/>
            <person name="Sabat G."/>
            <person name="Salamov A."/>
            <person name="Samejima M."/>
            <person name="Schmutz J."/>
            <person name="Slot J.C."/>
            <person name="St John F."/>
            <person name="Stenlid J."/>
            <person name="Sun H."/>
            <person name="Sun S."/>
            <person name="Syed K."/>
            <person name="Tsang A."/>
            <person name="Wiebenga A."/>
            <person name="Young D."/>
            <person name="Pisabarro A."/>
            <person name="Eastwood D.C."/>
            <person name="Martin F."/>
            <person name="Cullen D."/>
            <person name="Grigoriev I.V."/>
            <person name="Hibbett D.S."/>
        </authorList>
    </citation>
    <scope>NUCLEOTIDE SEQUENCE [LARGE SCALE GENOMIC DNA]</scope>
    <source>
        <strain evidence="2">FP-91666</strain>
    </source>
</reference>
<dbReference type="Proteomes" id="UP000053927">
    <property type="component" value="Unassembled WGS sequence"/>
</dbReference>
<proteinExistence type="predicted"/>
<evidence type="ECO:0000313" key="2">
    <source>
        <dbReference type="Proteomes" id="UP000053927"/>
    </source>
</evidence>